<keyword evidence="2" id="KW-1185">Reference proteome</keyword>
<comment type="caution">
    <text evidence="1">The sequence shown here is derived from an EMBL/GenBank/DDBJ whole genome shotgun (WGS) entry which is preliminary data.</text>
</comment>
<protein>
    <submittedName>
        <fullName evidence="1">Uncharacterized protein</fullName>
    </submittedName>
</protein>
<dbReference type="AlphaFoldDB" id="A0A392M0Q5"/>
<organism evidence="1 2">
    <name type="scientific">Trifolium medium</name>
    <dbReference type="NCBI Taxonomy" id="97028"/>
    <lineage>
        <taxon>Eukaryota</taxon>
        <taxon>Viridiplantae</taxon>
        <taxon>Streptophyta</taxon>
        <taxon>Embryophyta</taxon>
        <taxon>Tracheophyta</taxon>
        <taxon>Spermatophyta</taxon>
        <taxon>Magnoliopsida</taxon>
        <taxon>eudicotyledons</taxon>
        <taxon>Gunneridae</taxon>
        <taxon>Pentapetalae</taxon>
        <taxon>rosids</taxon>
        <taxon>fabids</taxon>
        <taxon>Fabales</taxon>
        <taxon>Fabaceae</taxon>
        <taxon>Papilionoideae</taxon>
        <taxon>50 kb inversion clade</taxon>
        <taxon>NPAAA clade</taxon>
        <taxon>Hologalegina</taxon>
        <taxon>IRL clade</taxon>
        <taxon>Trifolieae</taxon>
        <taxon>Trifolium</taxon>
    </lineage>
</organism>
<name>A0A392M0Q5_9FABA</name>
<feature type="non-terminal residue" evidence="1">
    <location>
        <position position="1"/>
    </location>
</feature>
<accession>A0A392M0Q5</accession>
<sequence length="62" mass="7185">AFQNKEELKITYLGMQLSGWIPNQHPVIISGWLDGVGLSPFRGPVRRWLIPILYLHLWRDGT</sequence>
<reference evidence="1 2" key="1">
    <citation type="journal article" date="2018" name="Front. Plant Sci.">
        <title>Red Clover (Trifolium pratense) and Zigzag Clover (T. medium) - A Picture of Genomic Similarities and Differences.</title>
        <authorList>
            <person name="Dluhosova J."/>
            <person name="Istvanek J."/>
            <person name="Nedelnik J."/>
            <person name="Repkova J."/>
        </authorList>
    </citation>
    <scope>NUCLEOTIDE SEQUENCE [LARGE SCALE GENOMIC DNA]</scope>
    <source>
        <strain evidence="2">cv. 10/8</strain>
        <tissue evidence="1">Leaf</tissue>
    </source>
</reference>
<gene>
    <name evidence="1" type="ORF">A2U01_0001621</name>
</gene>
<dbReference type="Proteomes" id="UP000265520">
    <property type="component" value="Unassembled WGS sequence"/>
</dbReference>
<evidence type="ECO:0000313" key="2">
    <source>
        <dbReference type="Proteomes" id="UP000265520"/>
    </source>
</evidence>
<dbReference type="EMBL" id="LXQA010001559">
    <property type="protein sequence ID" value="MCH80846.1"/>
    <property type="molecule type" value="Genomic_DNA"/>
</dbReference>
<evidence type="ECO:0000313" key="1">
    <source>
        <dbReference type="EMBL" id="MCH80846.1"/>
    </source>
</evidence>
<proteinExistence type="predicted"/>